<name>A0A9Q1HUG9_CONCO</name>
<gene>
    <name evidence="1" type="ORF">COCON_G00171310</name>
</gene>
<sequence length="79" mass="8980">MQPHPFNINANCEVKTTIDEYIFVGTYMFVLYHFVNYSGSQQRLMGMHPKQVTEGLLQQGTGSLLGAVVVKFQVYTISY</sequence>
<dbReference type="EMBL" id="JAFJMO010000012">
    <property type="protein sequence ID" value="KAJ8261408.1"/>
    <property type="molecule type" value="Genomic_DNA"/>
</dbReference>
<accession>A0A9Q1HUG9</accession>
<comment type="caution">
    <text evidence="1">The sequence shown here is derived from an EMBL/GenBank/DDBJ whole genome shotgun (WGS) entry which is preliminary data.</text>
</comment>
<proteinExistence type="predicted"/>
<dbReference type="Proteomes" id="UP001152803">
    <property type="component" value="Unassembled WGS sequence"/>
</dbReference>
<dbReference type="AlphaFoldDB" id="A0A9Q1HUG9"/>
<reference evidence="1" key="1">
    <citation type="journal article" date="2023" name="Science">
        <title>Genome structures resolve the early diversification of teleost fishes.</title>
        <authorList>
            <person name="Parey E."/>
            <person name="Louis A."/>
            <person name="Montfort J."/>
            <person name="Bouchez O."/>
            <person name="Roques C."/>
            <person name="Iampietro C."/>
            <person name="Lluch J."/>
            <person name="Castinel A."/>
            <person name="Donnadieu C."/>
            <person name="Desvignes T."/>
            <person name="Floi Bucao C."/>
            <person name="Jouanno E."/>
            <person name="Wen M."/>
            <person name="Mejri S."/>
            <person name="Dirks R."/>
            <person name="Jansen H."/>
            <person name="Henkel C."/>
            <person name="Chen W.J."/>
            <person name="Zahm M."/>
            <person name="Cabau C."/>
            <person name="Klopp C."/>
            <person name="Thompson A.W."/>
            <person name="Robinson-Rechavi M."/>
            <person name="Braasch I."/>
            <person name="Lecointre G."/>
            <person name="Bobe J."/>
            <person name="Postlethwait J.H."/>
            <person name="Berthelot C."/>
            <person name="Roest Crollius H."/>
            <person name="Guiguen Y."/>
        </authorList>
    </citation>
    <scope>NUCLEOTIDE SEQUENCE</scope>
    <source>
        <strain evidence="1">Concon-B</strain>
    </source>
</reference>
<keyword evidence="2" id="KW-1185">Reference proteome</keyword>
<evidence type="ECO:0000313" key="1">
    <source>
        <dbReference type="EMBL" id="KAJ8261408.1"/>
    </source>
</evidence>
<organism evidence="1 2">
    <name type="scientific">Conger conger</name>
    <name type="common">Conger eel</name>
    <name type="synonym">Muraena conger</name>
    <dbReference type="NCBI Taxonomy" id="82655"/>
    <lineage>
        <taxon>Eukaryota</taxon>
        <taxon>Metazoa</taxon>
        <taxon>Chordata</taxon>
        <taxon>Craniata</taxon>
        <taxon>Vertebrata</taxon>
        <taxon>Euteleostomi</taxon>
        <taxon>Actinopterygii</taxon>
        <taxon>Neopterygii</taxon>
        <taxon>Teleostei</taxon>
        <taxon>Anguilliformes</taxon>
        <taxon>Congridae</taxon>
        <taxon>Conger</taxon>
    </lineage>
</organism>
<evidence type="ECO:0000313" key="2">
    <source>
        <dbReference type="Proteomes" id="UP001152803"/>
    </source>
</evidence>
<protein>
    <submittedName>
        <fullName evidence="1">Uncharacterized protein</fullName>
    </submittedName>
</protein>